<gene>
    <name evidence="2" type="ORF">MUDAN_MDHGFNIF_02504</name>
</gene>
<feature type="transmembrane region" description="Helical" evidence="1">
    <location>
        <begin position="205"/>
        <end position="224"/>
    </location>
</feature>
<evidence type="ECO:0000313" key="3">
    <source>
        <dbReference type="Proteomes" id="UP000289996"/>
    </source>
</evidence>
<dbReference type="Proteomes" id="UP000289996">
    <property type="component" value="Unassembled WGS sequence"/>
</dbReference>
<dbReference type="EMBL" id="UYIG01000035">
    <property type="protein sequence ID" value="VDG27663.1"/>
    <property type="molecule type" value="Genomic_DNA"/>
</dbReference>
<keyword evidence="3" id="KW-1185">Reference proteome</keyword>
<dbReference type="AlphaFoldDB" id="A0A660E3Z6"/>
<organism evidence="2 3">
    <name type="scientific">Lactiplantibacillus mudanjiangensis</name>
    <dbReference type="NCBI Taxonomy" id="1296538"/>
    <lineage>
        <taxon>Bacteria</taxon>
        <taxon>Bacillati</taxon>
        <taxon>Bacillota</taxon>
        <taxon>Bacilli</taxon>
        <taxon>Lactobacillales</taxon>
        <taxon>Lactobacillaceae</taxon>
        <taxon>Lactiplantibacillus</taxon>
    </lineage>
</organism>
<reference evidence="2 3" key="1">
    <citation type="submission" date="2018-11" db="EMBL/GenBank/DDBJ databases">
        <authorList>
            <person name="Wuyts S."/>
        </authorList>
    </citation>
    <scope>NUCLEOTIDE SEQUENCE [LARGE SCALE GENOMIC DNA]</scope>
    <source>
        <strain evidence="2">Lactobacillus mudanjiangensis AMBF249</strain>
    </source>
</reference>
<feature type="transmembrane region" description="Helical" evidence="1">
    <location>
        <begin position="120"/>
        <end position="142"/>
    </location>
</feature>
<keyword evidence="1" id="KW-0472">Membrane</keyword>
<accession>A0A660E3Z6</accession>
<name>A0A660E3Z6_9LACO</name>
<sequence length="264" mass="28710">MLRSEVLKALLINNLFVLGSLLALPAGFAWLLTLVNRQTKGNLVTRFGINSQVYLGWLGIIIHETSHLIMALIFRHGIQSVRLLKLPHLNRETTDDTDLALGYVNHTWNQHSFYQTIGNLFIGVAPIFGCTASLLGLDYLLFPGLAHAILKIAAHPTQPKWQSSWQALTTGFGGWGALLILLGLTIFIVIGGFDLSPADYQNSALGLSSTVILLVVFTTIITLLDAHATVIVGAIVTFGLTMAIILSYALIISLIVMAVTRALR</sequence>
<protein>
    <submittedName>
        <fullName evidence="2">Uncharacterized protein</fullName>
    </submittedName>
</protein>
<feature type="transmembrane region" description="Helical" evidence="1">
    <location>
        <begin position="230"/>
        <end position="259"/>
    </location>
</feature>
<proteinExistence type="predicted"/>
<evidence type="ECO:0000313" key="2">
    <source>
        <dbReference type="EMBL" id="VDG27663.1"/>
    </source>
</evidence>
<keyword evidence="1" id="KW-0812">Transmembrane</keyword>
<evidence type="ECO:0000256" key="1">
    <source>
        <dbReference type="SAM" id="Phobius"/>
    </source>
</evidence>
<feature type="transmembrane region" description="Helical" evidence="1">
    <location>
        <begin position="172"/>
        <end position="193"/>
    </location>
</feature>
<feature type="transmembrane region" description="Helical" evidence="1">
    <location>
        <begin position="54"/>
        <end position="74"/>
    </location>
</feature>
<keyword evidence="1" id="KW-1133">Transmembrane helix</keyword>
<feature type="transmembrane region" description="Helical" evidence="1">
    <location>
        <begin position="12"/>
        <end position="34"/>
    </location>
</feature>